<proteinExistence type="inferred from homology"/>
<dbReference type="EMBL" id="CP002205">
    <property type="protein sequence ID" value="ADN08469.1"/>
    <property type="molecule type" value="Genomic_DNA"/>
</dbReference>
<dbReference type="InterPro" id="IPR036849">
    <property type="entry name" value="Enolase-like_C_sf"/>
</dbReference>
<protein>
    <recommendedName>
        <fullName evidence="8">Dipeptide epimerase</fullName>
        <ecNumber evidence="8">5.1.1.-</ecNumber>
    </recommendedName>
</protein>
<dbReference type="PANTHER" id="PTHR48073">
    <property type="entry name" value="O-SUCCINYLBENZOATE SYNTHASE-RELATED"/>
    <property type="match status" value="1"/>
</dbReference>
<dbReference type="InterPro" id="IPR013342">
    <property type="entry name" value="Mandelate_racemase_C"/>
</dbReference>
<dbReference type="GO" id="GO:0006518">
    <property type="term" value="P:peptide metabolic process"/>
    <property type="evidence" value="ECO:0007669"/>
    <property type="project" value="UniProtKB-ARBA"/>
</dbReference>
<feature type="binding site" evidence="6">
    <location>
        <position position="131"/>
    </location>
    <ligand>
        <name>substrate</name>
    </ligand>
</feature>
<dbReference type="InterPro" id="IPR029017">
    <property type="entry name" value="Enolase-like_N"/>
</dbReference>
<feature type="binding site" evidence="6">
    <location>
        <position position="290"/>
    </location>
    <ligand>
        <name>substrate</name>
    </ligand>
</feature>
<keyword evidence="4 8" id="KW-0413">Isomerase</keyword>
<dbReference type="RefSeq" id="WP_013326225.1">
    <property type="nucleotide sequence ID" value="NC_014506.1"/>
</dbReference>
<dbReference type="EC" id="5.1.1.-" evidence="8"/>
<dbReference type="Pfam" id="PF02746">
    <property type="entry name" value="MR_MLE_N"/>
    <property type="match status" value="1"/>
</dbReference>
<feature type="binding site" evidence="6">
    <location>
        <position position="288"/>
    </location>
    <ligand>
        <name>substrate</name>
    </ligand>
</feature>
<evidence type="ECO:0000256" key="6">
    <source>
        <dbReference type="PIRSR" id="PIRSR634603-2"/>
    </source>
</evidence>
<evidence type="ECO:0000256" key="4">
    <source>
        <dbReference type="ARBA" id="ARBA00023235"/>
    </source>
</evidence>
<evidence type="ECO:0000256" key="2">
    <source>
        <dbReference type="ARBA" id="ARBA00022723"/>
    </source>
</evidence>
<name>E0UUV7_SULAO</name>
<dbReference type="CDD" id="cd03319">
    <property type="entry name" value="L-Ala-DL-Glu_epimerase"/>
    <property type="match status" value="1"/>
</dbReference>
<dbReference type="PANTHER" id="PTHR48073:SF2">
    <property type="entry name" value="O-SUCCINYLBENZOATE SYNTHASE"/>
    <property type="match status" value="1"/>
</dbReference>
<feature type="binding site" evidence="7">
    <location>
        <position position="185"/>
    </location>
    <ligand>
        <name>Mg(2+)</name>
        <dbReference type="ChEBI" id="CHEBI:18420"/>
    </ligand>
</feature>
<comment type="cofactor">
    <cofactor evidence="7 8">
        <name>Mg(2+)</name>
        <dbReference type="ChEBI" id="CHEBI:18420"/>
    </cofactor>
    <text evidence="7 8">Binds 1 Mg(2+) ion per subunit.</text>
</comment>
<dbReference type="eggNOG" id="COG4948">
    <property type="taxonomic scope" value="Bacteria"/>
</dbReference>
<feature type="binding site" evidence="6">
    <location>
        <position position="316"/>
    </location>
    <ligand>
        <name>substrate</name>
    </ligand>
</feature>
<dbReference type="KEGG" id="sua:Saut_0420"/>
<evidence type="ECO:0000256" key="5">
    <source>
        <dbReference type="PIRSR" id="PIRSR634603-1"/>
    </source>
</evidence>
<feature type="binding site" evidence="6">
    <location>
        <position position="156"/>
    </location>
    <ligand>
        <name>substrate</name>
    </ligand>
</feature>
<dbReference type="InterPro" id="IPR013341">
    <property type="entry name" value="Mandelate_racemase_N_dom"/>
</dbReference>
<dbReference type="InterPro" id="IPR029065">
    <property type="entry name" value="Enolase_C-like"/>
</dbReference>
<dbReference type="STRING" id="563040.Saut_0420"/>
<organism evidence="10 11">
    <name type="scientific">Sulfurimonas autotrophica (strain ATCC BAA-671 / DSM 16294 / JCM 11897 / OK10)</name>
    <dbReference type="NCBI Taxonomy" id="563040"/>
    <lineage>
        <taxon>Bacteria</taxon>
        <taxon>Pseudomonadati</taxon>
        <taxon>Campylobacterota</taxon>
        <taxon>Epsilonproteobacteria</taxon>
        <taxon>Campylobacterales</taxon>
        <taxon>Sulfurimonadaceae</taxon>
        <taxon>Sulfurimonas</taxon>
    </lineage>
</organism>
<accession>E0UUV7</accession>
<evidence type="ECO:0000256" key="1">
    <source>
        <dbReference type="ARBA" id="ARBA00008031"/>
    </source>
</evidence>
<dbReference type="SMART" id="SM00922">
    <property type="entry name" value="MR_MLE"/>
    <property type="match status" value="1"/>
</dbReference>
<dbReference type="AlphaFoldDB" id="E0UUV7"/>
<dbReference type="SFLD" id="SFLDS00001">
    <property type="entry name" value="Enolase"/>
    <property type="match status" value="1"/>
</dbReference>
<keyword evidence="2 7" id="KW-0479">Metal-binding</keyword>
<evidence type="ECO:0000256" key="3">
    <source>
        <dbReference type="ARBA" id="ARBA00022842"/>
    </source>
</evidence>
<dbReference type="Gene3D" id="3.30.390.10">
    <property type="entry name" value="Enolase-like, N-terminal domain"/>
    <property type="match status" value="1"/>
</dbReference>
<feature type="binding site" evidence="6">
    <location>
        <position position="314"/>
    </location>
    <ligand>
        <name>substrate</name>
    </ligand>
</feature>
<dbReference type="SUPFAM" id="SSF51604">
    <property type="entry name" value="Enolase C-terminal domain-like"/>
    <property type="match status" value="1"/>
</dbReference>
<dbReference type="HOGENOM" id="CLU_030273_4_0_7"/>
<dbReference type="OrthoDB" id="9782675at2"/>
<dbReference type="SFLD" id="SFLDG00180">
    <property type="entry name" value="muconate_cycloisomerase"/>
    <property type="match status" value="1"/>
</dbReference>
<keyword evidence="11" id="KW-1185">Reference proteome</keyword>
<feature type="active site" description="Proton acceptor; specific for (R)-substrate epimerization" evidence="5">
    <location>
        <position position="158"/>
    </location>
</feature>
<comment type="similarity">
    <text evidence="1 8">Belongs to the mandelate racemase/muconate lactonizing enzyme family.</text>
</comment>
<gene>
    <name evidence="10" type="ordered locus">Saut_0420</name>
</gene>
<dbReference type="InterPro" id="IPR034603">
    <property type="entry name" value="Dipeptide_epimerase"/>
</dbReference>
<dbReference type="Gene3D" id="3.20.20.120">
    <property type="entry name" value="Enolase-like C-terminal domain"/>
    <property type="match status" value="1"/>
</dbReference>
<feature type="binding site" evidence="7">
    <location>
        <position position="236"/>
    </location>
    <ligand>
        <name>Mg(2+)</name>
        <dbReference type="ChEBI" id="CHEBI:18420"/>
    </ligand>
</feature>
<evidence type="ECO:0000256" key="8">
    <source>
        <dbReference type="RuleBase" id="RU366006"/>
    </source>
</evidence>
<feature type="binding site" evidence="6">
    <location>
        <position position="24"/>
    </location>
    <ligand>
        <name>substrate</name>
    </ligand>
</feature>
<dbReference type="GO" id="GO:0016855">
    <property type="term" value="F:racemase and epimerase activity, acting on amino acids and derivatives"/>
    <property type="evidence" value="ECO:0007669"/>
    <property type="project" value="UniProtKB-UniRule"/>
</dbReference>
<sequence>MKIKNIQTNIEKIPLRTPFATALRRVENVEFVRVKLTCNNGATAYGEAPATKAITGEDLESIISSIESIKEKLLGLPLLEALESLHVKAMGSSAKAALDMAIVALMVEQKGETLLQYFGAKDFSCVKTDVTISLNDADTMLQDAQTAYNNGFDILKVKLGSDINHAVDVTKAIAKKLPHSQLLIDANQAWNLETSLYYIEAVKGLHVSLIEQPVIADDLESLKIISHSTEIPILADEAVFTLEDVKKVYENGCADMINIKLMKCGGLSRAKEILEFAREKNIGCMLGSMLEGPVSICAAYALCFAYRDVIKYVDLDSPLLYKEVPDFVGGFAINRNQIKPINPANIEASKIPTLA</sequence>
<evidence type="ECO:0000313" key="11">
    <source>
        <dbReference type="Proteomes" id="UP000007803"/>
    </source>
</evidence>
<evidence type="ECO:0000256" key="7">
    <source>
        <dbReference type="PIRSR" id="PIRSR634603-3"/>
    </source>
</evidence>
<dbReference type="GO" id="GO:0046872">
    <property type="term" value="F:metal ion binding"/>
    <property type="evidence" value="ECO:0007669"/>
    <property type="project" value="UniProtKB-KW"/>
</dbReference>
<dbReference type="Pfam" id="PF13378">
    <property type="entry name" value="MR_MLE_C"/>
    <property type="match status" value="1"/>
</dbReference>
<dbReference type="SUPFAM" id="SSF54826">
    <property type="entry name" value="Enolase N-terminal domain-like"/>
    <property type="match status" value="1"/>
</dbReference>
<evidence type="ECO:0000313" key="10">
    <source>
        <dbReference type="EMBL" id="ADN08469.1"/>
    </source>
</evidence>
<reference evidence="11" key="1">
    <citation type="journal article" date="2010" name="Stand. Genomic Sci.">
        <title>Complete genome sequence of Sulfurimonas autotrophica type strain (OK10).</title>
        <authorList>
            <person name="Sikorski J."/>
            <person name="Munk C."/>
            <person name="Lapidus A."/>
            <person name="Djao O."/>
            <person name="Lucas S."/>
            <person name="Glavina Del Rio T."/>
            <person name="Nolan M."/>
            <person name="Tice H."/>
            <person name="Han C."/>
            <person name="Cheng J."/>
            <person name="Tapia R."/>
            <person name="Goodwin L."/>
            <person name="Pitluck S."/>
            <person name="Liolios K."/>
            <person name="Ivanova N."/>
            <person name="Mavromatis K."/>
            <person name="Mikhailova N."/>
            <person name="Pati A."/>
            <person name="Sims D."/>
            <person name="Meincke L."/>
            <person name="Brettin T."/>
            <person name="Detter J."/>
            <person name="Chen A."/>
            <person name="Palaniappan K."/>
            <person name="Land M."/>
            <person name="Hauser L."/>
            <person name="Chang Y."/>
            <person name="Jeffries C."/>
            <person name="Rohde M."/>
            <person name="Lang E."/>
            <person name="Spring S."/>
            <person name="Goker M."/>
            <person name="Woyke T."/>
            <person name="Bristow J."/>
            <person name="Eisen J."/>
            <person name="Markowitz V."/>
            <person name="Hugenholtz P."/>
            <person name="Kyrpides N."/>
            <person name="Klenk H."/>
        </authorList>
    </citation>
    <scope>NUCLEOTIDE SEQUENCE [LARGE SCALE GENOMIC DNA]</scope>
    <source>
        <strain evidence="11">ATCC BAA-671 / DSM 16294 / JCM 11897 / OK10</strain>
    </source>
</reference>
<evidence type="ECO:0000259" key="9">
    <source>
        <dbReference type="SMART" id="SM00922"/>
    </source>
</evidence>
<dbReference type="Proteomes" id="UP000007803">
    <property type="component" value="Chromosome"/>
</dbReference>
<feature type="binding site" evidence="7">
    <location>
        <position position="211"/>
    </location>
    <ligand>
        <name>Mg(2+)</name>
        <dbReference type="ChEBI" id="CHEBI:18420"/>
    </ligand>
</feature>
<feature type="active site" description="Proton acceptor; specific for (S)-substrate epimerization" evidence="5">
    <location>
        <position position="260"/>
    </location>
</feature>
<keyword evidence="3 7" id="KW-0460">Magnesium</keyword>
<feature type="domain" description="Mandelate racemase/muconate lactonizing enzyme C-terminal" evidence="9">
    <location>
        <begin position="137"/>
        <end position="232"/>
    </location>
</feature>